<dbReference type="Proteomes" id="UP000479000">
    <property type="component" value="Unassembled WGS sequence"/>
</dbReference>
<sequence length="165" mass="19006">MEAETESRKHPALRRQRLRLPYDEGPWDGKRWVAWPYQKDLGRARDGHRLWIRSTSILRVLSYFFFTKFPSRHARLCRVVPIICIRISARSPVPMLAEPPPPPPTRSFRRLPEELFLPATPVPRLPPLASHLLPDRLLPLPPLLASRASGSTSRSVVLILMEGHF</sequence>
<accession>A0A6H5GKB9</accession>
<keyword evidence="2" id="KW-1185">Reference proteome</keyword>
<evidence type="ECO:0000313" key="2">
    <source>
        <dbReference type="Proteomes" id="UP000479000"/>
    </source>
</evidence>
<dbReference type="EMBL" id="CADCXU010014783">
    <property type="protein sequence ID" value="CAB0004266.1"/>
    <property type="molecule type" value="Genomic_DNA"/>
</dbReference>
<evidence type="ECO:0000313" key="1">
    <source>
        <dbReference type="EMBL" id="CAB0004266.1"/>
    </source>
</evidence>
<reference evidence="1 2" key="1">
    <citation type="submission" date="2020-02" db="EMBL/GenBank/DDBJ databases">
        <authorList>
            <person name="Ferguson B K."/>
        </authorList>
    </citation>
    <scope>NUCLEOTIDE SEQUENCE [LARGE SCALE GENOMIC DNA]</scope>
</reference>
<protein>
    <submittedName>
        <fullName evidence="1">Uncharacterized protein</fullName>
    </submittedName>
</protein>
<dbReference type="AlphaFoldDB" id="A0A6H5GKB9"/>
<gene>
    <name evidence="1" type="ORF">NTEN_LOCUS9743</name>
</gene>
<organism evidence="1 2">
    <name type="scientific">Nesidiocoris tenuis</name>
    <dbReference type="NCBI Taxonomy" id="355587"/>
    <lineage>
        <taxon>Eukaryota</taxon>
        <taxon>Metazoa</taxon>
        <taxon>Ecdysozoa</taxon>
        <taxon>Arthropoda</taxon>
        <taxon>Hexapoda</taxon>
        <taxon>Insecta</taxon>
        <taxon>Pterygota</taxon>
        <taxon>Neoptera</taxon>
        <taxon>Paraneoptera</taxon>
        <taxon>Hemiptera</taxon>
        <taxon>Heteroptera</taxon>
        <taxon>Panheteroptera</taxon>
        <taxon>Cimicomorpha</taxon>
        <taxon>Miridae</taxon>
        <taxon>Dicyphina</taxon>
        <taxon>Nesidiocoris</taxon>
    </lineage>
</organism>
<name>A0A6H5GKB9_9HEMI</name>
<proteinExistence type="predicted"/>